<evidence type="ECO:0000256" key="1">
    <source>
        <dbReference type="SAM" id="Phobius"/>
    </source>
</evidence>
<comment type="caution">
    <text evidence="3">The sequence shown here is derived from an EMBL/GenBank/DDBJ whole genome shotgun (WGS) entry which is preliminary data.</text>
</comment>
<proteinExistence type="predicted"/>
<evidence type="ECO:0000313" key="4">
    <source>
        <dbReference type="Proteomes" id="UP001431209"/>
    </source>
</evidence>
<keyword evidence="4" id="KW-1185">Reference proteome</keyword>
<evidence type="ECO:0000256" key="2">
    <source>
        <dbReference type="SAM" id="SignalP"/>
    </source>
</evidence>
<feature type="transmembrane region" description="Helical" evidence="1">
    <location>
        <begin position="211"/>
        <end position="238"/>
    </location>
</feature>
<dbReference type="EMBL" id="JAOPGA020000144">
    <property type="protein sequence ID" value="KAL0477120.1"/>
    <property type="molecule type" value="Genomic_DNA"/>
</dbReference>
<reference evidence="3 4" key="1">
    <citation type="submission" date="2024-03" db="EMBL/GenBank/DDBJ databases">
        <title>The Acrasis kona genome and developmental transcriptomes reveal deep origins of eukaryotic multicellular pathways.</title>
        <authorList>
            <person name="Sheikh S."/>
            <person name="Fu C.-J."/>
            <person name="Brown M.W."/>
            <person name="Baldauf S.L."/>
        </authorList>
    </citation>
    <scope>NUCLEOTIDE SEQUENCE [LARGE SCALE GENOMIC DNA]</scope>
    <source>
        <strain evidence="3 4">ATCC MYA-3509</strain>
    </source>
</reference>
<feature type="transmembrane region" description="Helical" evidence="1">
    <location>
        <begin position="180"/>
        <end position="205"/>
    </location>
</feature>
<keyword evidence="1" id="KW-1133">Transmembrane helix</keyword>
<organism evidence="3 4">
    <name type="scientific">Acrasis kona</name>
    <dbReference type="NCBI Taxonomy" id="1008807"/>
    <lineage>
        <taxon>Eukaryota</taxon>
        <taxon>Discoba</taxon>
        <taxon>Heterolobosea</taxon>
        <taxon>Tetramitia</taxon>
        <taxon>Eutetramitia</taxon>
        <taxon>Acrasidae</taxon>
        <taxon>Acrasis</taxon>
    </lineage>
</organism>
<feature type="chain" id="PRO_5043867618" evidence="2">
    <location>
        <begin position="19"/>
        <end position="403"/>
    </location>
</feature>
<evidence type="ECO:0000313" key="3">
    <source>
        <dbReference type="EMBL" id="KAL0477120.1"/>
    </source>
</evidence>
<accession>A0AAW2YJW8</accession>
<feature type="transmembrane region" description="Helical" evidence="1">
    <location>
        <begin position="105"/>
        <end position="127"/>
    </location>
</feature>
<feature type="signal peptide" evidence="2">
    <location>
        <begin position="1"/>
        <end position="18"/>
    </location>
</feature>
<dbReference type="AlphaFoldDB" id="A0AAW2YJW8"/>
<sequence length="403" mass="45465">MTTPFVLVLSLLLRKTSDLIMSDDAIVIPSNVTVISVSGPNSPSPTTVPFISGDEHFVPVEKPSEGLFTILKNFGNKALDSVDDLVDKIVDYIQASLLKFSVQGIIIVLVTTLGYFGVLAAIVYLIPFAMSFAREVDQWIVGGAGVTLYCALLCYLFFYVRIEKYRDGSLKQWRIGLVKLLLLVCLTILVATAAASLCVLINLYIPKENDWYMRTIVVDCYLAFHTFVLVVLTAVLALEFTKKEKKEEEKDKVKESSRVGKFLAKVGDKLKQEKWFPWWFVFIDYLLIFGFAGAVSFVIVLYGIKFHDIGGLESQDVRWLMGSSISVGSDSVVSNPAMFFVKTVIYACLIQLTRGMLFPTTKPKKEEEKKDDLEVKVDREKMIYHAVNLDYGRQEDYASRQYY</sequence>
<name>A0AAW2YJW8_9EUKA</name>
<gene>
    <name evidence="3" type="ORF">AKO1_005913</name>
</gene>
<feature type="transmembrane region" description="Helical" evidence="1">
    <location>
        <begin position="278"/>
        <end position="304"/>
    </location>
</feature>
<feature type="transmembrane region" description="Helical" evidence="1">
    <location>
        <begin position="139"/>
        <end position="160"/>
    </location>
</feature>
<dbReference type="Proteomes" id="UP001431209">
    <property type="component" value="Unassembled WGS sequence"/>
</dbReference>
<keyword evidence="2" id="KW-0732">Signal</keyword>
<keyword evidence="1" id="KW-0812">Transmembrane</keyword>
<keyword evidence="1" id="KW-0472">Membrane</keyword>
<feature type="transmembrane region" description="Helical" evidence="1">
    <location>
        <begin position="337"/>
        <end position="357"/>
    </location>
</feature>
<protein>
    <submittedName>
        <fullName evidence="3">Uncharacterized protein</fullName>
    </submittedName>
</protein>